<keyword evidence="5 9" id="KW-0812">Transmembrane</keyword>
<feature type="transmembrane region" description="Helical" evidence="9">
    <location>
        <begin position="178"/>
        <end position="211"/>
    </location>
</feature>
<evidence type="ECO:0000256" key="4">
    <source>
        <dbReference type="ARBA" id="ARBA00022679"/>
    </source>
</evidence>
<dbReference type="RefSeq" id="WP_173582946.1">
    <property type="nucleotide sequence ID" value="NZ_WOTB01000008.1"/>
</dbReference>
<evidence type="ECO:0000313" key="10">
    <source>
        <dbReference type="EMBL" id="NHN84548.1"/>
    </source>
</evidence>
<evidence type="ECO:0000256" key="8">
    <source>
        <dbReference type="ARBA" id="ARBA00023136"/>
    </source>
</evidence>
<keyword evidence="8 9" id="KW-0472">Membrane</keyword>
<evidence type="ECO:0000256" key="3">
    <source>
        <dbReference type="ARBA" id="ARBA00022676"/>
    </source>
</evidence>
<evidence type="ECO:0000313" key="11">
    <source>
        <dbReference type="Proteomes" id="UP000635278"/>
    </source>
</evidence>
<feature type="transmembrane region" description="Helical" evidence="9">
    <location>
        <begin position="354"/>
        <end position="373"/>
    </location>
</feature>
<gene>
    <name evidence="10" type="ORF">GOB93_07805</name>
</gene>
<evidence type="ECO:0000256" key="2">
    <source>
        <dbReference type="ARBA" id="ARBA00004586"/>
    </source>
</evidence>
<keyword evidence="11" id="KW-1185">Reference proteome</keyword>
<feature type="transmembrane region" description="Helical" evidence="9">
    <location>
        <begin position="12"/>
        <end position="34"/>
    </location>
</feature>
<keyword evidence="4" id="KW-0808">Transferase</keyword>
<accession>A0ABX0JMC1</accession>
<feature type="transmembrane region" description="Helical" evidence="9">
    <location>
        <begin position="217"/>
        <end position="244"/>
    </location>
</feature>
<dbReference type="InterPro" id="IPR005599">
    <property type="entry name" value="GPI_mannosylTrfase"/>
</dbReference>
<protein>
    <recommendedName>
        <fullName evidence="12">Mannosyltransferase</fullName>
    </recommendedName>
</protein>
<evidence type="ECO:0000256" key="5">
    <source>
        <dbReference type="ARBA" id="ARBA00022692"/>
    </source>
</evidence>
<evidence type="ECO:0000256" key="1">
    <source>
        <dbReference type="ARBA" id="ARBA00004127"/>
    </source>
</evidence>
<dbReference type="Proteomes" id="UP000635278">
    <property type="component" value="Unassembled WGS sequence"/>
</dbReference>
<organism evidence="10 11">
    <name type="scientific">Acetobacter musti</name>
    <dbReference type="NCBI Taxonomy" id="864732"/>
    <lineage>
        <taxon>Bacteria</taxon>
        <taxon>Pseudomonadati</taxon>
        <taxon>Pseudomonadota</taxon>
        <taxon>Alphaproteobacteria</taxon>
        <taxon>Acetobacterales</taxon>
        <taxon>Acetobacteraceae</taxon>
        <taxon>Acetobacter</taxon>
    </lineage>
</organism>
<feature type="transmembrane region" description="Helical" evidence="9">
    <location>
        <begin position="91"/>
        <end position="112"/>
    </location>
</feature>
<evidence type="ECO:0000256" key="9">
    <source>
        <dbReference type="SAM" id="Phobius"/>
    </source>
</evidence>
<name>A0ABX0JMC1_9PROT</name>
<feature type="transmembrane region" description="Helical" evidence="9">
    <location>
        <begin position="275"/>
        <end position="294"/>
    </location>
</feature>
<keyword evidence="7 9" id="KW-1133">Transmembrane helix</keyword>
<sequence length="499" mass="54192">MPDRQKTVTTGRTAPLVWSLVIALSARLLVSLALPGPLRPDEIYQYLEPAYRLVTGYGVVTWDWHEGIRSWLVPGGIAGLFRISHTLGPGFSIAFVRTIFAILSLPLVILFVQAGWRQAGRQGAWLFGLAGALWPDLVSAGFRTLGECLGGNMLAAGTIAGMIALDRQRKGEPRRATFLLLLLCGFSLGSAAAVRFQFAPAVLFGCAFLFLKGGWRALLPVSISLVPPIAALGIVDALTLGYPFQSVFHNYHMNASMGVANTFGRQSILYFPAKYSGLWGAATIAILLLCIRGAKYATFPLSMTLVIVGYHSCIAHKEMSFIYPAIPLFILTAAAGLTHFVTGEETTRRWFPKAVILEAACCGLVFASTYLPLLTQKSIPLLMEKRAVAQPDFCGLALSDPPEDWAHFGGYSILPPGRPFYVFTTPAQMEQNRGAYSHVLAGSDFDLVHSDARKISCSRDDSICLYRVATSCDKTPDFNQFSGAAAQIEQYRLTPGHGS</sequence>
<proteinExistence type="predicted"/>
<comment type="caution">
    <text evidence="10">The sequence shown here is derived from an EMBL/GenBank/DDBJ whole genome shotgun (WGS) entry which is preliminary data.</text>
</comment>
<dbReference type="PANTHER" id="PTHR22760">
    <property type="entry name" value="GLYCOSYLTRANSFERASE"/>
    <property type="match status" value="1"/>
</dbReference>
<evidence type="ECO:0000256" key="6">
    <source>
        <dbReference type="ARBA" id="ARBA00022824"/>
    </source>
</evidence>
<reference evidence="10 11" key="1">
    <citation type="journal article" date="2020" name="Int. J. Syst. Evol. Microbiol.">
        <title>Novel acetic acid bacteria from cider fermentations: Acetobacter conturbans sp. nov. and Acetobacter fallax sp. nov.</title>
        <authorList>
            <person name="Sombolestani A.S."/>
            <person name="Cleenwerck I."/>
            <person name="Cnockaert M."/>
            <person name="Borremans W."/>
            <person name="Wieme A.D."/>
            <person name="De Vuyst L."/>
            <person name="Vandamme P."/>
        </authorList>
    </citation>
    <scope>NUCLEOTIDE SEQUENCE [LARGE SCALE GENOMIC DNA]</scope>
    <source>
        <strain evidence="10 11">LMG 30640</strain>
    </source>
</reference>
<comment type="subcellular location">
    <subcellularLocation>
        <location evidence="1">Endomembrane system</location>
        <topology evidence="1">Multi-pass membrane protein</topology>
    </subcellularLocation>
    <subcellularLocation>
        <location evidence="2">Endoplasmic reticulum membrane</location>
    </subcellularLocation>
</comment>
<dbReference type="Pfam" id="PF03901">
    <property type="entry name" value="Glyco_transf_22"/>
    <property type="match status" value="1"/>
</dbReference>
<evidence type="ECO:0008006" key="12">
    <source>
        <dbReference type="Google" id="ProtNLM"/>
    </source>
</evidence>
<keyword evidence="3" id="KW-0328">Glycosyltransferase</keyword>
<keyword evidence="6" id="KW-0256">Endoplasmic reticulum</keyword>
<dbReference type="EMBL" id="WOTB01000008">
    <property type="protein sequence ID" value="NHN84548.1"/>
    <property type="molecule type" value="Genomic_DNA"/>
</dbReference>
<evidence type="ECO:0000256" key="7">
    <source>
        <dbReference type="ARBA" id="ARBA00022989"/>
    </source>
</evidence>
<feature type="transmembrane region" description="Helical" evidence="9">
    <location>
        <begin position="321"/>
        <end position="342"/>
    </location>
</feature>